<feature type="transmembrane region" description="Helical" evidence="9">
    <location>
        <begin position="12"/>
        <end position="31"/>
    </location>
</feature>
<proteinExistence type="inferred from homology"/>
<dbReference type="InterPro" id="IPR002401">
    <property type="entry name" value="Cyt_P450_E_grp-I"/>
</dbReference>
<keyword evidence="9" id="KW-1133">Transmembrane helix</keyword>
<dbReference type="InterPro" id="IPR001128">
    <property type="entry name" value="Cyt_P450"/>
</dbReference>
<dbReference type="PANTHER" id="PTHR24305:SF187">
    <property type="entry name" value="P450, PUTATIVE (EUROFUNG)-RELATED"/>
    <property type="match status" value="1"/>
</dbReference>
<sequence>MISLSQGAPAISVLDAVFVTVAVGLLTHIYFNRFEPFRRLPLIVSLLFLPFCLSVVFLPHFSIPSSIAIAFLTFHATLLTSIALYRVSPFHPLSGFPGPMGLKLSALWVYKTAADGKRHLYIQRLHQQYNSDVVRIGPNEISFRDATAIVPIMGPNGLPKGPMWDGRTRYSSNRALIGWRDLKMHAKRRRPWTLGLSTAAIKEYEPTLAERVEQLACLAMKFEGQTVDLADFFRKFSFDFMGDMAFGGGSELMRDGDVDGSMQLLLDGIADSNVSGILPWFRYHIPSALNNLITQTAARATARIQNGTQRKDLFHYLNNEDGSAKESPPLSVVVAEGRLVTIAGSDTTSATLSNILFLLLTHRNEYKRLQEEIDRFYPPGENSLDSSFHPEMHFLDAVINETLRLYPVIPSGSQRATQRRGTLINSLYVPPNTSVRVHTWSVHRDPRNFSPFTDAFWPERWLIADDPSSVERLKIPFTHNVNAYHPFSYGPANCVGKGLALKELKMVICRLLQQAEIRLQDGYDLSEWERIMKDCYTLEVGRLPVVISPRCTD</sequence>
<evidence type="ECO:0000313" key="11">
    <source>
        <dbReference type="Proteomes" id="UP000813824"/>
    </source>
</evidence>
<keyword evidence="8" id="KW-0349">Heme</keyword>
<keyword evidence="11" id="KW-1185">Reference proteome</keyword>
<keyword evidence="9" id="KW-0472">Membrane</keyword>
<dbReference type="Gene3D" id="1.10.630.10">
    <property type="entry name" value="Cytochrome P450"/>
    <property type="match status" value="1"/>
</dbReference>
<dbReference type="GO" id="GO:0004497">
    <property type="term" value="F:monooxygenase activity"/>
    <property type="evidence" value="ECO:0007669"/>
    <property type="project" value="UniProtKB-KW"/>
</dbReference>
<dbReference type="InterPro" id="IPR036396">
    <property type="entry name" value="Cyt_P450_sf"/>
</dbReference>
<dbReference type="PRINTS" id="PR00385">
    <property type="entry name" value="P450"/>
</dbReference>
<gene>
    <name evidence="10" type="ORF">BXZ70DRAFT_1002626</name>
</gene>
<evidence type="ECO:0000256" key="8">
    <source>
        <dbReference type="PIRSR" id="PIRSR602401-1"/>
    </source>
</evidence>
<name>A0A8K0XKZ2_9AGAR</name>
<dbReference type="GO" id="GO:0005506">
    <property type="term" value="F:iron ion binding"/>
    <property type="evidence" value="ECO:0007669"/>
    <property type="project" value="InterPro"/>
</dbReference>
<evidence type="ECO:0000256" key="5">
    <source>
        <dbReference type="ARBA" id="ARBA00023002"/>
    </source>
</evidence>
<evidence type="ECO:0000256" key="7">
    <source>
        <dbReference type="ARBA" id="ARBA00023033"/>
    </source>
</evidence>
<dbReference type="AlphaFoldDB" id="A0A8K0XKZ2"/>
<feature type="transmembrane region" description="Helical" evidence="9">
    <location>
        <begin position="43"/>
        <end position="61"/>
    </location>
</feature>
<evidence type="ECO:0000256" key="4">
    <source>
        <dbReference type="ARBA" id="ARBA00022723"/>
    </source>
</evidence>
<dbReference type="InterPro" id="IPR050121">
    <property type="entry name" value="Cytochrome_P450_monoxygenase"/>
</dbReference>
<dbReference type="SUPFAM" id="SSF48264">
    <property type="entry name" value="Cytochrome P450"/>
    <property type="match status" value="1"/>
</dbReference>
<reference evidence="10" key="1">
    <citation type="journal article" date="2021" name="New Phytol.">
        <title>Evolutionary innovations through gain and loss of genes in the ectomycorrhizal Boletales.</title>
        <authorList>
            <person name="Wu G."/>
            <person name="Miyauchi S."/>
            <person name="Morin E."/>
            <person name="Kuo A."/>
            <person name="Drula E."/>
            <person name="Varga T."/>
            <person name="Kohler A."/>
            <person name="Feng B."/>
            <person name="Cao Y."/>
            <person name="Lipzen A."/>
            <person name="Daum C."/>
            <person name="Hundley H."/>
            <person name="Pangilinan J."/>
            <person name="Johnson J."/>
            <person name="Barry K."/>
            <person name="LaButti K."/>
            <person name="Ng V."/>
            <person name="Ahrendt S."/>
            <person name="Min B."/>
            <person name="Choi I.G."/>
            <person name="Park H."/>
            <person name="Plett J.M."/>
            <person name="Magnuson J."/>
            <person name="Spatafora J.W."/>
            <person name="Nagy L.G."/>
            <person name="Henrissat B."/>
            <person name="Grigoriev I.V."/>
            <person name="Yang Z.L."/>
            <person name="Xu J."/>
            <person name="Martin F.M."/>
        </authorList>
    </citation>
    <scope>NUCLEOTIDE SEQUENCE</scope>
    <source>
        <strain evidence="10">KKN 215</strain>
    </source>
</reference>
<evidence type="ECO:0000256" key="6">
    <source>
        <dbReference type="ARBA" id="ARBA00023004"/>
    </source>
</evidence>
<dbReference type="PRINTS" id="PR00463">
    <property type="entry name" value="EP450I"/>
</dbReference>
<protein>
    <submittedName>
        <fullName evidence="10">Cytochrome P450</fullName>
    </submittedName>
</protein>
<keyword evidence="6 8" id="KW-0408">Iron</keyword>
<dbReference type="Proteomes" id="UP000813824">
    <property type="component" value="Unassembled WGS sequence"/>
</dbReference>
<keyword evidence="5" id="KW-0560">Oxidoreductase</keyword>
<dbReference type="GO" id="GO:0016705">
    <property type="term" value="F:oxidoreductase activity, acting on paired donors, with incorporation or reduction of molecular oxygen"/>
    <property type="evidence" value="ECO:0007669"/>
    <property type="project" value="InterPro"/>
</dbReference>
<keyword evidence="9" id="KW-0812">Transmembrane</keyword>
<keyword evidence="7" id="KW-0503">Monooxygenase</keyword>
<dbReference type="GO" id="GO:0020037">
    <property type="term" value="F:heme binding"/>
    <property type="evidence" value="ECO:0007669"/>
    <property type="project" value="InterPro"/>
</dbReference>
<dbReference type="OrthoDB" id="6692864at2759"/>
<evidence type="ECO:0000256" key="3">
    <source>
        <dbReference type="ARBA" id="ARBA00010617"/>
    </source>
</evidence>
<organism evidence="10 11">
    <name type="scientific">Cristinia sonorae</name>
    <dbReference type="NCBI Taxonomy" id="1940300"/>
    <lineage>
        <taxon>Eukaryota</taxon>
        <taxon>Fungi</taxon>
        <taxon>Dikarya</taxon>
        <taxon>Basidiomycota</taxon>
        <taxon>Agaricomycotina</taxon>
        <taxon>Agaricomycetes</taxon>
        <taxon>Agaricomycetidae</taxon>
        <taxon>Agaricales</taxon>
        <taxon>Pleurotineae</taxon>
        <taxon>Stephanosporaceae</taxon>
        <taxon>Cristinia</taxon>
    </lineage>
</organism>
<keyword evidence="4 8" id="KW-0479">Metal-binding</keyword>
<evidence type="ECO:0000313" key="10">
    <source>
        <dbReference type="EMBL" id="KAH8082017.1"/>
    </source>
</evidence>
<comment type="caution">
    <text evidence="10">The sequence shown here is derived from an EMBL/GenBank/DDBJ whole genome shotgun (WGS) entry which is preliminary data.</text>
</comment>
<feature type="binding site" description="axial binding residue" evidence="8">
    <location>
        <position position="494"/>
    </location>
    <ligand>
        <name>heme</name>
        <dbReference type="ChEBI" id="CHEBI:30413"/>
    </ligand>
    <ligandPart>
        <name>Fe</name>
        <dbReference type="ChEBI" id="CHEBI:18248"/>
    </ligandPart>
</feature>
<comment type="cofactor">
    <cofactor evidence="1 8">
        <name>heme</name>
        <dbReference type="ChEBI" id="CHEBI:30413"/>
    </cofactor>
</comment>
<dbReference type="Pfam" id="PF00067">
    <property type="entry name" value="p450"/>
    <property type="match status" value="1"/>
</dbReference>
<dbReference type="EMBL" id="JAEVFJ010000051">
    <property type="protein sequence ID" value="KAH8082017.1"/>
    <property type="molecule type" value="Genomic_DNA"/>
</dbReference>
<comment type="pathway">
    <text evidence="2">Secondary metabolite biosynthesis.</text>
</comment>
<evidence type="ECO:0000256" key="2">
    <source>
        <dbReference type="ARBA" id="ARBA00005179"/>
    </source>
</evidence>
<dbReference type="PANTHER" id="PTHR24305">
    <property type="entry name" value="CYTOCHROME P450"/>
    <property type="match status" value="1"/>
</dbReference>
<evidence type="ECO:0000256" key="1">
    <source>
        <dbReference type="ARBA" id="ARBA00001971"/>
    </source>
</evidence>
<comment type="similarity">
    <text evidence="3">Belongs to the cytochrome P450 family.</text>
</comment>
<evidence type="ECO:0000256" key="9">
    <source>
        <dbReference type="SAM" id="Phobius"/>
    </source>
</evidence>
<accession>A0A8K0XKZ2</accession>